<dbReference type="PANTHER" id="PTHR22930:SF250">
    <property type="entry name" value="NUCLEASE HARBI1-LIKE PROTEIN"/>
    <property type="match status" value="1"/>
</dbReference>
<evidence type="ECO:0000256" key="1">
    <source>
        <dbReference type="ARBA" id="ARBA00001968"/>
    </source>
</evidence>
<keyword evidence="4" id="KW-0540">Nuclease</keyword>
<evidence type="ECO:0000256" key="2">
    <source>
        <dbReference type="ARBA" id="ARBA00004123"/>
    </source>
</evidence>
<comment type="subcellular location">
    <subcellularLocation>
        <location evidence="2">Nucleus</location>
    </subcellularLocation>
</comment>
<dbReference type="InterPro" id="IPR027806">
    <property type="entry name" value="HARBI1_dom"/>
</dbReference>
<protein>
    <recommendedName>
        <fullName evidence="8">DDE Tnp4 domain-containing protein</fullName>
    </recommendedName>
</protein>
<comment type="caution">
    <text evidence="9">The sequence shown here is derived from an EMBL/GenBank/DDBJ whole genome shotgun (WGS) entry which is preliminary data.</text>
</comment>
<dbReference type="PANTHER" id="PTHR22930">
    <property type="match status" value="1"/>
</dbReference>
<dbReference type="Proteomes" id="UP000830375">
    <property type="component" value="Unassembled WGS sequence"/>
</dbReference>
<name>A0ABQ8L7S1_LABRO</name>
<accession>A0ABQ8L7S1</accession>
<reference evidence="9 10" key="1">
    <citation type="submission" date="2022-01" db="EMBL/GenBank/DDBJ databases">
        <title>A high-quality chromosome-level genome assembly of rohu carp, Labeo rohita.</title>
        <authorList>
            <person name="Arick M.A. II"/>
            <person name="Hsu C.-Y."/>
            <person name="Magbanua Z."/>
            <person name="Pechanova O."/>
            <person name="Grover C."/>
            <person name="Miller E."/>
            <person name="Thrash A."/>
            <person name="Ezzel L."/>
            <person name="Alam S."/>
            <person name="Benzie J."/>
            <person name="Hamilton M."/>
            <person name="Karsi A."/>
            <person name="Lawrence M.L."/>
            <person name="Peterson D.G."/>
        </authorList>
    </citation>
    <scope>NUCLEOTIDE SEQUENCE [LARGE SCALE GENOMIC DNA]</scope>
    <source>
        <strain evidence="10">BAU-BD-2019</strain>
        <tissue evidence="9">Blood</tissue>
    </source>
</reference>
<feature type="domain" description="DDE Tnp4" evidence="8">
    <location>
        <begin position="140"/>
        <end position="281"/>
    </location>
</feature>
<evidence type="ECO:0000256" key="6">
    <source>
        <dbReference type="ARBA" id="ARBA00022801"/>
    </source>
</evidence>
<gene>
    <name evidence="9" type="ORF">H4Q32_026364</name>
</gene>
<evidence type="ECO:0000256" key="7">
    <source>
        <dbReference type="ARBA" id="ARBA00023242"/>
    </source>
</evidence>
<comment type="similarity">
    <text evidence="3">Belongs to the HARBI1 family.</text>
</comment>
<keyword evidence="7" id="KW-0539">Nucleus</keyword>
<sequence>MANFNLWVYEHAIRRERFFKDRSNPLEVLSEKELFEKLRFPRHAIQQLAFDLEEQLRPETSRNCSIPPLLQICLALRFFATGCFINAAADIIGVHKSTASRIIHRVSCVLSGRLPLFPTDVSTLNKVKVDFSTLPDFLMTQAPSTHEPLFVNRKGYHSINVQAICDAKLRVLNCVARWPGSTHDSRILLNSQIHDAFERGELQGVLLGDSGYPLKPWLLTPFLNPVTAAQTRYNTAHAKTRNVIERCFGVLKRRFHCLHGELKMKPERVCNIICACVVLHNLARDLALPDLEEDQMLEEPAMEINEARDEDGCGRYIRQMIVENIFSV</sequence>
<evidence type="ECO:0000256" key="5">
    <source>
        <dbReference type="ARBA" id="ARBA00022723"/>
    </source>
</evidence>
<comment type="cofactor">
    <cofactor evidence="1">
        <name>a divalent metal cation</name>
        <dbReference type="ChEBI" id="CHEBI:60240"/>
    </cofactor>
</comment>
<evidence type="ECO:0000313" key="9">
    <source>
        <dbReference type="EMBL" id="KAI2646780.1"/>
    </source>
</evidence>
<dbReference type="EMBL" id="JACTAM010000873">
    <property type="protein sequence ID" value="KAI2646780.1"/>
    <property type="molecule type" value="Genomic_DNA"/>
</dbReference>
<evidence type="ECO:0000313" key="10">
    <source>
        <dbReference type="Proteomes" id="UP000830375"/>
    </source>
</evidence>
<evidence type="ECO:0000259" key="8">
    <source>
        <dbReference type="Pfam" id="PF13359"/>
    </source>
</evidence>
<dbReference type="Pfam" id="PF13359">
    <property type="entry name" value="DDE_Tnp_4"/>
    <property type="match status" value="1"/>
</dbReference>
<keyword evidence="10" id="KW-1185">Reference proteome</keyword>
<keyword evidence="6" id="KW-0378">Hydrolase</keyword>
<proteinExistence type="inferred from homology"/>
<evidence type="ECO:0000256" key="3">
    <source>
        <dbReference type="ARBA" id="ARBA00006958"/>
    </source>
</evidence>
<organism evidence="9 10">
    <name type="scientific">Labeo rohita</name>
    <name type="common">Indian major carp</name>
    <name type="synonym">Cyprinus rohita</name>
    <dbReference type="NCBI Taxonomy" id="84645"/>
    <lineage>
        <taxon>Eukaryota</taxon>
        <taxon>Metazoa</taxon>
        <taxon>Chordata</taxon>
        <taxon>Craniata</taxon>
        <taxon>Vertebrata</taxon>
        <taxon>Euteleostomi</taxon>
        <taxon>Actinopterygii</taxon>
        <taxon>Neopterygii</taxon>
        <taxon>Teleostei</taxon>
        <taxon>Ostariophysi</taxon>
        <taxon>Cypriniformes</taxon>
        <taxon>Cyprinidae</taxon>
        <taxon>Labeoninae</taxon>
        <taxon>Labeonini</taxon>
        <taxon>Labeo</taxon>
    </lineage>
</organism>
<dbReference type="InterPro" id="IPR045249">
    <property type="entry name" value="HARBI1-like"/>
</dbReference>
<keyword evidence="5" id="KW-0479">Metal-binding</keyword>
<evidence type="ECO:0000256" key="4">
    <source>
        <dbReference type="ARBA" id="ARBA00022722"/>
    </source>
</evidence>